<gene>
    <name evidence="2" type="ORF">A3C96_02995</name>
</gene>
<name>A0A1F7U728_9BACT</name>
<evidence type="ECO:0000256" key="1">
    <source>
        <dbReference type="SAM" id="Phobius"/>
    </source>
</evidence>
<keyword evidence="1" id="KW-0812">Transmembrane</keyword>
<keyword evidence="1" id="KW-0472">Membrane</keyword>
<comment type="caution">
    <text evidence="2">The sequence shown here is derived from an EMBL/GenBank/DDBJ whole genome shotgun (WGS) entry which is preliminary data.</text>
</comment>
<feature type="transmembrane region" description="Helical" evidence="1">
    <location>
        <begin position="20"/>
        <end position="42"/>
    </location>
</feature>
<dbReference type="EMBL" id="MGEA01000037">
    <property type="protein sequence ID" value="OGL74052.1"/>
    <property type="molecule type" value="Genomic_DNA"/>
</dbReference>
<protein>
    <submittedName>
        <fullName evidence="2">Uncharacterized protein</fullName>
    </submittedName>
</protein>
<dbReference type="GO" id="GO:0043107">
    <property type="term" value="P:type IV pilus-dependent motility"/>
    <property type="evidence" value="ECO:0007669"/>
    <property type="project" value="InterPro"/>
</dbReference>
<dbReference type="Gene3D" id="3.30.70.60">
    <property type="match status" value="1"/>
</dbReference>
<keyword evidence="1" id="KW-1133">Transmembrane helix</keyword>
<dbReference type="GO" id="GO:0043683">
    <property type="term" value="P:type IV pilus assembly"/>
    <property type="evidence" value="ECO:0007669"/>
    <property type="project" value="InterPro"/>
</dbReference>
<accession>A0A1F7U728</accession>
<sequence length="198" mass="21245">MAVIKPKLPGAQTIAPFMPFVVGVTAFGLLVAAWFLLFLPALPDLLAGGKFDIAAARARLDEADAYAARLDALKSAYEKINQDLNSRINKAMPAKPDVGALLVELNSIAEKNNYVMGNFSAVSEAGASSVEGRGIIRISMSLKGGDYQSFKRYLSTLETWDRLCDVQTISFGGKGGDYTVNLKVYYLAEATKAPAVTN</sequence>
<evidence type="ECO:0000313" key="2">
    <source>
        <dbReference type="EMBL" id="OGL74052.1"/>
    </source>
</evidence>
<evidence type="ECO:0000313" key="3">
    <source>
        <dbReference type="Proteomes" id="UP000177088"/>
    </source>
</evidence>
<dbReference type="Proteomes" id="UP000177088">
    <property type="component" value="Unassembled WGS sequence"/>
</dbReference>
<dbReference type="InterPro" id="IPR007445">
    <property type="entry name" value="PilO"/>
</dbReference>
<organism evidence="2 3">
    <name type="scientific">Candidatus Uhrbacteria bacterium RIFCSPHIGHO2_02_FULL_60_10</name>
    <dbReference type="NCBI Taxonomy" id="1802392"/>
    <lineage>
        <taxon>Bacteria</taxon>
        <taxon>Candidatus Uhriibacteriota</taxon>
    </lineage>
</organism>
<reference evidence="2 3" key="1">
    <citation type="journal article" date="2016" name="Nat. Commun.">
        <title>Thousands of microbial genomes shed light on interconnected biogeochemical processes in an aquifer system.</title>
        <authorList>
            <person name="Anantharaman K."/>
            <person name="Brown C.T."/>
            <person name="Hug L.A."/>
            <person name="Sharon I."/>
            <person name="Castelle C.J."/>
            <person name="Probst A.J."/>
            <person name="Thomas B.C."/>
            <person name="Singh A."/>
            <person name="Wilkins M.J."/>
            <person name="Karaoz U."/>
            <person name="Brodie E.L."/>
            <person name="Williams K.H."/>
            <person name="Hubbard S.S."/>
            <person name="Banfield J.F."/>
        </authorList>
    </citation>
    <scope>NUCLEOTIDE SEQUENCE [LARGE SCALE GENOMIC DNA]</scope>
</reference>
<dbReference type="InterPro" id="IPR014717">
    <property type="entry name" value="Transl_elong_EF1B/ribsomal_bS6"/>
</dbReference>
<dbReference type="Pfam" id="PF04350">
    <property type="entry name" value="PilO"/>
    <property type="match status" value="1"/>
</dbReference>
<dbReference type="AlphaFoldDB" id="A0A1F7U728"/>
<proteinExistence type="predicted"/>